<dbReference type="Proteomes" id="UP000182715">
    <property type="component" value="Unassembled WGS sequence"/>
</dbReference>
<organism evidence="1 2">
    <name type="scientific">Neisseria meningitidis serogroup B</name>
    <dbReference type="NCBI Taxonomy" id="491"/>
    <lineage>
        <taxon>Bacteria</taxon>
        <taxon>Pseudomonadati</taxon>
        <taxon>Pseudomonadota</taxon>
        <taxon>Betaproteobacteria</taxon>
        <taxon>Neisseriales</taxon>
        <taxon>Neisseriaceae</taxon>
        <taxon>Neisseria</taxon>
    </lineage>
</organism>
<dbReference type="EMBL" id="CVTF01000022">
    <property type="protein sequence ID" value="CRY98787.1"/>
    <property type="molecule type" value="Genomic_DNA"/>
</dbReference>
<evidence type="ECO:0000313" key="1">
    <source>
        <dbReference type="EMBL" id="CRY98787.1"/>
    </source>
</evidence>
<protein>
    <submittedName>
        <fullName evidence="1">Uncharacterized protein</fullName>
    </submittedName>
</protein>
<reference evidence="1 2" key="1">
    <citation type="submission" date="2014-11" db="EMBL/GenBank/DDBJ databases">
        <authorList>
            <person name="Diene M.Seydina."/>
        </authorList>
    </citation>
    <scope>NUCLEOTIDE SEQUENCE [LARGE SCALE GENOMIC DNA]</scope>
    <source>
        <strain evidence="1 2">Neisseria meningitidis CHUV</strain>
    </source>
</reference>
<proteinExistence type="predicted"/>
<accession>A0A0H5Q9S9</accession>
<name>A0A0H5Q9S9_NEIMI</name>
<sequence length="50" mass="5583">MWSGKCSDGIITAFKCKCFEKEQVVNTVLGVPMLVFLNRQLDCRVCSNAV</sequence>
<dbReference type="AlphaFoldDB" id="A0A0H5Q9S9"/>
<evidence type="ECO:0000313" key="2">
    <source>
        <dbReference type="Proteomes" id="UP000182715"/>
    </source>
</evidence>